<evidence type="ECO:0000256" key="1">
    <source>
        <dbReference type="SAM" id="Phobius"/>
    </source>
</evidence>
<keyword evidence="1" id="KW-0812">Transmembrane</keyword>
<feature type="transmembrane region" description="Helical" evidence="1">
    <location>
        <begin position="153"/>
        <end position="180"/>
    </location>
</feature>
<feature type="transmembrane region" description="Helical" evidence="1">
    <location>
        <begin position="423"/>
        <end position="446"/>
    </location>
</feature>
<gene>
    <name evidence="2" type="ORF">JI749_07850</name>
</gene>
<dbReference type="RefSeq" id="WP_201661895.1">
    <property type="nucleotide sequence ID" value="NZ_CP068047.1"/>
</dbReference>
<sequence>MSLAPASLPWFARHELTLAWRELVAMMTGGSRKRGFGLVVFLGIVAVVLHLLAYGLVARWARGGIGSDAQSLVMLTGTGLLFWTVMLSQALEAVTRIYYGRSDLDLILSSPASSQRLFAVRTGAVALSSVALTALLASPLINMLALFDGQRWLAAYGVVIAMAAISTALSVGITMALFKLVGPRQTRFISQIVAAVIGAGFVIGVQGAAILYYGDYSRLAVFQSDAVINAAPGLDSPIWLPAKAAMGDMTALLVMLGIALGALVLAIAISASSYARLAISAAGLNHIASQRKPSARAFRSASQRHVLRLKEWRLLQRDPWLLSQTLMQILYLAPPALLLWLNFGSDAGAFVVVVPVLVMAAGQLAGGLAWLAISGEDAHDLVVTAPVAPRTVLIAKIEAVLTVIAVVLTPLLLLMALSSPGMALVTAIFATLSAGSATAIQLWFRVVAKRSMFRRRQVASRAATLSEAFASIMWAGTGALVAGGGGWLALAPATIALLVLVVAKLISPRRA</sequence>
<keyword evidence="3" id="KW-1185">Reference proteome</keyword>
<dbReference type="EMBL" id="CP068047">
    <property type="protein sequence ID" value="QQR37510.1"/>
    <property type="molecule type" value="Genomic_DNA"/>
</dbReference>
<accession>A0ABX7C4E3</accession>
<keyword evidence="1" id="KW-0472">Membrane</keyword>
<feature type="transmembrane region" description="Helical" evidence="1">
    <location>
        <begin position="249"/>
        <end position="269"/>
    </location>
</feature>
<reference evidence="2 3" key="1">
    <citation type="submission" date="2021-01" db="EMBL/GenBank/DDBJ databases">
        <title>Genome seq and assembly of Devosia sp. G19.</title>
        <authorList>
            <person name="Chhetri G."/>
        </authorList>
    </citation>
    <scope>NUCLEOTIDE SEQUENCE [LARGE SCALE GENOMIC DNA]</scope>
    <source>
        <strain evidence="2 3">G19</strain>
    </source>
</reference>
<feature type="transmembrane region" description="Helical" evidence="1">
    <location>
        <begin position="393"/>
        <end position="417"/>
    </location>
</feature>
<feature type="transmembrane region" description="Helical" evidence="1">
    <location>
        <begin position="458"/>
        <end position="481"/>
    </location>
</feature>
<feature type="transmembrane region" description="Helical" evidence="1">
    <location>
        <begin position="36"/>
        <end position="57"/>
    </location>
</feature>
<keyword evidence="1" id="KW-1133">Transmembrane helix</keyword>
<evidence type="ECO:0000313" key="3">
    <source>
        <dbReference type="Proteomes" id="UP000595460"/>
    </source>
</evidence>
<organism evidence="2 3">
    <name type="scientific">Devosia oryziradicis</name>
    <dbReference type="NCBI Taxonomy" id="2801335"/>
    <lineage>
        <taxon>Bacteria</taxon>
        <taxon>Pseudomonadati</taxon>
        <taxon>Pseudomonadota</taxon>
        <taxon>Alphaproteobacteria</taxon>
        <taxon>Hyphomicrobiales</taxon>
        <taxon>Devosiaceae</taxon>
        <taxon>Devosia</taxon>
    </lineage>
</organism>
<feature type="transmembrane region" description="Helical" evidence="1">
    <location>
        <begin position="69"/>
        <end position="91"/>
    </location>
</feature>
<feature type="transmembrane region" description="Helical" evidence="1">
    <location>
        <begin position="347"/>
        <end position="373"/>
    </location>
</feature>
<protein>
    <submittedName>
        <fullName evidence="2">Permease</fullName>
    </submittedName>
</protein>
<dbReference type="Proteomes" id="UP000595460">
    <property type="component" value="Chromosome"/>
</dbReference>
<proteinExistence type="predicted"/>
<name>A0ABX7C4E3_9HYPH</name>
<feature type="transmembrane region" description="Helical" evidence="1">
    <location>
        <begin position="124"/>
        <end position="147"/>
    </location>
</feature>
<feature type="transmembrane region" description="Helical" evidence="1">
    <location>
        <begin position="487"/>
        <end position="506"/>
    </location>
</feature>
<evidence type="ECO:0000313" key="2">
    <source>
        <dbReference type="EMBL" id="QQR37510.1"/>
    </source>
</evidence>
<feature type="transmembrane region" description="Helical" evidence="1">
    <location>
        <begin position="320"/>
        <end position="341"/>
    </location>
</feature>
<feature type="transmembrane region" description="Helical" evidence="1">
    <location>
        <begin position="192"/>
        <end position="213"/>
    </location>
</feature>